<reference evidence="2" key="1">
    <citation type="journal article" date="2015" name="Front. Microbiol.">
        <title>Combining genomic sequencing methods to explore viral diversity and reveal potential virus-host interactions.</title>
        <authorList>
            <person name="Chow C.E."/>
            <person name="Winget D.M."/>
            <person name="White R.A.III."/>
            <person name="Hallam S.J."/>
            <person name="Suttle C.A."/>
        </authorList>
    </citation>
    <scope>NUCLEOTIDE SEQUENCE</scope>
    <source>
        <strain evidence="2">H4084944</strain>
    </source>
</reference>
<organism evidence="2">
    <name type="scientific">uncultured marine virus</name>
    <dbReference type="NCBI Taxonomy" id="186617"/>
    <lineage>
        <taxon>Viruses</taxon>
        <taxon>environmental samples</taxon>
    </lineage>
</organism>
<feature type="compositionally biased region" description="Polar residues" evidence="1">
    <location>
        <begin position="1019"/>
        <end position="1057"/>
    </location>
</feature>
<reference evidence="2" key="2">
    <citation type="submission" date="2015-03" db="EMBL/GenBank/DDBJ databases">
        <authorList>
            <person name="Chow C.-E.T."/>
            <person name="Winget D.M."/>
            <person name="White R.A.III."/>
            <person name="Hallam S.J."/>
            <person name="Suttle C.A."/>
        </authorList>
    </citation>
    <scope>NUCLEOTIDE SEQUENCE</scope>
    <source>
        <strain evidence="2">H4084944</strain>
    </source>
</reference>
<name>A0A0F7L8F5_9VIRU</name>
<feature type="region of interest" description="Disordered" evidence="1">
    <location>
        <begin position="735"/>
        <end position="777"/>
    </location>
</feature>
<protein>
    <submittedName>
        <fullName evidence="2">Uncharacterized protein</fullName>
    </submittedName>
</protein>
<proteinExistence type="predicted"/>
<accession>A0A0F7L8F5</accession>
<feature type="region of interest" description="Disordered" evidence="1">
    <location>
        <begin position="1019"/>
        <end position="1062"/>
    </location>
</feature>
<dbReference type="EMBL" id="KR029590">
    <property type="protein sequence ID" value="AKH47276.1"/>
    <property type="molecule type" value="Genomic_DNA"/>
</dbReference>
<sequence length="1166" mass="126633">MFLSRTDEIRAISESSLTPADGYETGFLENLNTSIDAVRFLDTHRAEQDAIIKVLEPFVENAGIDHNPGFFRDALNGSSRARATGRFRQFDEIDEASMPEAPFYEYRMRLQKMNAALEAKGKPTISEEQVNEKAREIALKARSDQQDISSRSTTMGDVGSLLGGAYSDIRSLLRSPAAPSLVAGASVKAGILKTALVEGVIGASQVALAQPDVAKWYGSLGLKYTSEDFQRNVFSAFIGGAAFGGLIKGVIKGAPIARDYADPVGALGREISKQVDETSLFEVDQALRDMSEKDAIAGLKALEKAGVPINNEAAAVIRQVANDDADENPLLGDGLDAQAEHLERQLAVELALDADEIPVLTDKPAIPPKVHDDINHYDNLDDTIFRFEPDEIGVDAKTFQYKSGGDQQGVTNKYRATTVWDPFKAGQVLVYEYADGRKVIADGHQRLGMAKRIKAADPSQKVILYGSVLREQDGITPEMAMVIAARKNITEAIDAPGDKVIDAAKLERSVPGALDDPSLPVGTSLIRTARDLVNLSDENFGMVVNEIVPVNYAAIVGRLVDDPAKQNAILRILAETNPANVTQAEAIVRQARQIEFREATQEGLFGTEEFTQSLFAERAKVLDATLKRLRNDKKVFNSLVENQNRIEAEGNQLNADSNISRSMTDGQALEIIKAQADRKGGIADALNLAARELADGRPLTEVSRNVADAVRRAIADGDIDGSTVSLEGRGIDVEAEGDRLAAGPERLDEFDEPNGKGSQDQADASEATLREETAPVQPEVALEDITNSIPLDATPAEKVAALQELTATNRPIIDAFLEKLDAKYGTKSKSNEKLPEKILEKSTRPSILASKPWHNVEHIRDSLRFKTQLDDIQDLPAIINELRSGLGVEIIKADVVKFIAPKEWGFRIVAFDLRMRNGQIVEYYLPIREIEEVKDVNHKLFEKWRNEDVAKLSAAQENAMRGDIAESFDRYQSAFDDYLARTGQSESEVAAALNNSVDASGPTMEKSVYISSTVNESAFSQTPLTRSATDPGISTNARPSSETPATNDLSITGTSDINIGGPSRVRNVESTAQGEQTLIEGVAPITSATRAQAGVDAPLTGGARPMDEGLFDTGSRAQMDLLDMAIPVGQRIDDAGEIVAETQSVRDILTEFDNDKSMLDRLKDCV</sequence>
<evidence type="ECO:0000313" key="2">
    <source>
        <dbReference type="EMBL" id="AKH47276.1"/>
    </source>
</evidence>
<evidence type="ECO:0000256" key="1">
    <source>
        <dbReference type="SAM" id="MobiDB-lite"/>
    </source>
</evidence>